<dbReference type="InterPro" id="IPR016193">
    <property type="entry name" value="Cytidine_deaminase-like"/>
</dbReference>
<protein>
    <recommendedName>
        <fullName evidence="3">Sulfur carrier protein FdhD</fullName>
    </recommendedName>
</protein>
<name>A0ABP9WBE2_9DEIO</name>
<dbReference type="SUPFAM" id="SSF53927">
    <property type="entry name" value="Cytidine deaminase-like"/>
    <property type="match status" value="1"/>
</dbReference>
<reference evidence="4 5" key="1">
    <citation type="submission" date="2024-02" db="EMBL/GenBank/DDBJ databases">
        <title>Deinococcus carri NBRC 110142.</title>
        <authorList>
            <person name="Ichikawa N."/>
            <person name="Katano-Makiyama Y."/>
            <person name="Hidaka K."/>
        </authorList>
    </citation>
    <scope>NUCLEOTIDE SEQUENCE [LARGE SCALE GENOMIC DNA]</scope>
    <source>
        <strain evidence="4 5">NBRC 110142</strain>
    </source>
</reference>
<comment type="similarity">
    <text evidence="3">Belongs to the FdhD family.</text>
</comment>
<accession>A0ABP9WBE2</accession>
<dbReference type="PANTHER" id="PTHR30592">
    <property type="entry name" value="FORMATE DEHYDROGENASE"/>
    <property type="match status" value="1"/>
</dbReference>
<evidence type="ECO:0000256" key="1">
    <source>
        <dbReference type="ARBA" id="ARBA00022490"/>
    </source>
</evidence>
<dbReference type="HAMAP" id="MF_00187">
    <property type="entry name" value="FdhD"/>
    <property type="match status" value="1"/>
</dbReference>
<dbReference type="InterPro" id="IPR003786">
    <property type="entry name" value="FdhD"/>
</dbReference>
<evidence type="ECO:0000256" key="3">
    <source>
        <dbReference type="HAMAP-Rule" id="MF_00187"/>
    </source>
</evidence>
<dbReference type="Gene3D" id="3.40.140.10">
    <property type="entry name" value="Cytidine Deaminase, domain 2"/>
    <property type="match status" value="1"/>
</dbReference>
<gene>
    <name evidence="3 4" type="primary">fdhD</name>
    <name evidence="4" type="ORF">Dcar01_02637</name>
</gene>
<dbReference type="Pfam" id="PF02634">
    <property type="entry name" value="FdhD-NarQ"/>
    <property type="match status" value="1"/>
</dbReference>
<evidence type="ECO:0000313" key="4">
    <source>
        <dbReference type="EMBL" id="GAA5513888.1"/>
    </source>
</evidence>
<dbReference type="PIRSF" id="PIRSF015626">
    <property type="entry name" value="FdhD"/>
    <property type="match status" value="1"/>
</dbReference>
<dbReference type="RefSeq" id="WP_345465917.1">
    <property type="nucleotide sequence ID" value="NZ_BAABRP010000011.1"/>
</dbReference>
<keyword evidence="2 3" id="KW-0501">Molybdenum cofactor biosynthesis</keyword>
<comment type="caution">
    <text evidence="4">The sequence shown here is derived from an EMBL/GenBank/DDBJ whole genome shotgun (WGS) entry which is preliminary data.</text>
</comment>
<keyword evidence="5" id="KW-1185">Reference proteome</keyword>
<dbReference type="Gene3D" id="3.10.20.10">
    <property type="match status" value="1"/>
</dbReference>
<dbReference type="Proteomes" id="UP001401887">
    <property type="component" value="Unassembled WGS sequence"/>
</dbReference>
<sequence length="278" mass="29763">MPPDEAAACAVLRYANGGVLPETDLVAVEEPLELRLVQGDEEQPFAVTMRTPGADRDLALGFLYAEGAIREAADVLSLAEWRQGDLTTPNVLRVELRSGFESLRTLSRHTFTSSACGVCGTGSIERLALRARPTVWTRPPLAPEVVCGLPEQLRARQPLFAATGGLHAAGLFTAQGECLAVREDVGRHNAVDKLIGWALGRGLLPLSDHLLAVSSRAGFEIVQKAALAGLPLVCAVSAPTSLAAQVAESFGITLVGFVRGERFNVYSFPERLRLENVR</sequence>
<feature type="active site" description="Cysteine persulfide intermediate" evidence="3">
    <location>
        <position position="116"/>
    </location>
</feature>
<evidence type="ECO:0000313" key="5">
    <source>
        <dbReference type="Proteomes" id="UP001401887"/>
    </source>
</evidence>
<comment type="function">
    <text evidence="3">Required for formate dehydrogenase (FDH) activity. Acts as a sulfur carrier protein that transfers sulfur from IscS to the molybdenum cofactor prior to its insertion into FDH.</text>
</comment>
<dbReference type="PANTHER" id="PTHR30592:SF1">
    <property type="entry name" value="SULFUR CARRIER PROTEIN FDHD"/>
    <property type="match status" value="1"/>
</dbReference>
<dbReference type="EMBL" id="BAABRP010000011">
    <property type="protein sequence ID" value="GAA5513888.1"/>
    <property type="molecule type" value="Genomic_DNA"/>
</dbReference>
<comment type="subcellular location">
    <subcellularLocation>
        <location evidence="3">Cytoplasm</location>
    </subcellularLocation>
</comment>
<evidence type="ECO:0000256" key="2">
    <source>
        <dbReference type="ARBA" id="ARBA00023150"/>
    </source>
</evidence>
<keyword evidence="1 3" id="KW-0963">Cytoplasm</keyword>
<dbReference type="NCBIfam" id="TIGR00129">
    <property type="entry name" value="fdhD_narQ"/>
    <property type="match status" value="1"/>
</dbReference>
<dbReference type="NCBIfam" id="NF001943">
    <property type="entry name" value="PRK00724.1-2"/>
    <property type="match status" value="1"/>
</dbReference>
<organism evidence="4 5">
    <name type="scientific">Deinococcus carri</name>
    <dbReference type="NCBI Taxonomy" id="1211323"/>
    <lineage>
        <taxon>Bacteria</taxon>
        <taxon>Thermotogati</taxon>
        <taxon>Deinococcota</taxon>
        <taxon>Deinococci</taxon>
        <taxon>Deinococcales</taxon>
        <taxon>Deinococcaceae</taxon>
        <taxon>Deinococcus</taxon>
    </lineage>
</organism>
<feature type="binding site" evidence="3">
    <location>
        <begin position="257"/>
        <end position="262"/>
    </location>
    <ligand>
        <name>Mo-bis(molybdopterin guanine dinucleotide)</name>
        <dbReference type="ChEBI" id="CHEBI:60539"/>
    </ligand>
</feature>
<proteinExistence type="inferred from homology"/>